<comment type="caution">
    <text evidence="1">The sequence shown here is derived from an EMBL/GenBank/DDBJ whole genome shotgun (WGS) entry which is preliminary data.</text>
</comment>
<dbReference type="EMBL" id="JAABOJ010000073">
    <property type="protein sequence ID" value="KAF3270552.1"/>
    <property type="molecule type" value="Genomic_DNA"/>
</dbReference>
<dbReference type="AlphaFoldDB" id="A0A7C8R206"/>
<gene>
    <name evidence="1" type="ORF">TWF970_010755</name>
</gene>
<organism evidence="1 2">
    <name type="scientific">Orbilia oligospora</name>
    <name type="common">Nematode-trapping fungus</name>
    <name type="synonym">Arthrobotrys oligospora</name>
    <dbReference type="NCBI Taxonomy" id="2813651"/>
    <lineage>
        <taxon>Eukaryota</taxon>
        <taxon>Fungi</taxon>
        <taxon>Dikarya</taxon>
        <taxon>Ascomycota</taxon>
        <taxon>Pezizomycotina</taxon>
        <taxon>Orbiliomycetes</taxon>
        <taxon>Orbiliales</taxon>
        <taxon>Orbiliaceae</taxon>
        <taxon>Orbilia</taxon>
    </lineage>
</organism>
<dbReference type="Proteomes" id="UP000474640">
    <property type="component" value="Unassembled WGS sequence"/>
</dbReference>
<reference evidence="1 2" key="1">
    <citation type="submission" date="2020-01" db="EMBL/GenBank/DDBJ databases">
        <authorList>
            <person name="Palmer J.M."/>
        </authorList>
    </citation>
    <scope>NUCLEOTIDE SEQUENCE [LARGE SCALE GENOMIC DNA]</scope>
    <source>
        <strain evidence="1 2">TWF970</strain>
    </source>
</reference>
<accession>A0A7C8R206</accession>
<name>A0A7C8R206_ORBOL</name>
<protein>
    <submittedName>
        <fullName evidence="1">Uncharacterized protein</fullName>
    </submittedName>
</protein>
<evidence type="ECO:0000313" key="2">
    <source>
        <dbReference type="Proteomes" id="UP000474640"/>
    </source>
</evidence>
<sequence>MALQHYAQTIRRMFKQSPVTGNSDVSKQEVLMFLKITGLSIDPEVIYTQRELIKDTEDLWRVVRTIVVSQTHKSHDSSTYGQSLAQAGLPEIIIQRVLSEPWKKYTVMWQPIEIILLCAITRLRENHARIVFQQRTGTRTITPTFNKTTTVSPGAWLYYVGGINIVALFVKENNFGYCLTPPPSIFSDCEHMLYLFTTLASAKKYCEWVSTMMSEDVKFGILALHLEREHERAIAQHVGRIQGMETWLQYVQETNEGQERCDIICGKRCDNQDDTILAFRHRSWEILTDTSYWWLPAAEEETAESGDLVSSLELVRS</sequence>
<evidence type="ECO:0000313" key="1">
    <source>
        <dbReference type="EMBL" id="KAF3270552.1"/>
    </source>
</evidence>
<proteinExistence type="predicted"/>